<dbReference type="Proteomes" id="UP001140206">
    <property type="component" value="Chromosome 1"/>
</dbReference>
<reference evidence="1" key="1">
    <citation type="submission" date="2022-08" db="EMBL/GenBank/DDBJ databases">
        <authorList>
            <person name="Marques A."/>
        </authorList>
    </citation>
    <scope>NUCLEOTIDE SEQUENCE</scope>
    <source>
        <strain evidence="1">RhyPub2mFocal</strain>
        <tissue evidence="1">Leaves</tissue>
    </source>
</reference>
<dbReference type="PANTHER" id="PTHR31170">
    <property type="entry name" value="BNAC04G53230D PROTEIN"/>
    <property type="match status" value="1"/>
</dbReference>
<sequence length="456" mass="52766">MNNHTDTPDVTVIEEVLKQIVHEEPEENTIKATENKEQTRPKLSLEYSLKQRIDKLPEKGDKMVPLAISRIPANVRWQNRIFYEPEVVSIGPFYRGRESLRAMEEQKIYLLRDFLARYPETDIKVLVKEMRQLEDRARQCYAESINLDSREFVKMLLLDGCFILENAIKWLNNEPDRLKHVRWTTEGIFRDLFLVENQIPFFVITKLISLIQPDGKNSTDLLDLLVKFIGANKFLGTISGASILVETSSLCEARNLLHLYYQHFMPKSTSYQSTPAHSPVPSSRRRLFSSLKLCIYPQPNKGDAKQINEEPVYVFPCATELLKSGIILKPKKSSTDLLDITFQDGVLEMPPLYLDPHTKVTFLNIVAFEQSNGENEFLPFSSYVALMENLVKRSKDVVALRQCGIIYTFDPSEREAARFFNHAGHVVVLDPSNHYFANLFREIKFCYDTRQSKFKK</sequence>
<dbReference type="PANTHER" id="PTHR31170:SF18">
    <property type="entry name" value="(WILD MALAYSIAN BANANA) HYPOTHETICAL PROTEIN"/>
    <property type="match status" value="1"/>
</dbReference>
<protein>
    <submittedName>
        <fullName evidence="1">Uncharacterized protein</fullName>
    </submittedName>
</protein>
<evidence type="ECO:0000313" key="1">
    <source>
        <dbReference type="EMBL" id="KAJ4809674.1"/>
    </source>
</evidence>
<evidence type="ECO:0000313" key="2">
    <source>
        <dbReference type="Proteomes" id="UP001140206"/>
    </source>
</evidence>
<gene>
    <name evidence="1" type="ORF">LUZ62_022240</name>
</gene>
<organism evidence="1 2">
    <name type="scientific">Rhynchospora pubera</name>
    <dbReference type="NCBI Taxonomy" id="906938"/>
    <lineage>
        <taxon>Eukaryota</taxon>
        <taxon>Viridiplantae</taxon>
        <taxon>Streptophyta</taxon>
        <taxon>Embryophyta</taxon>
        <taxon>Tracheophyta</taxon>
        <taxon>Spermatophyta</taxon>
        <taxon>Magnoliopsida</taxon>
        <taxon>Liliopsida</taxon>
        <taxon>Poales</taxon>
        <taxon>Cyperaceae</taxon>
        <taxon>Cyperoideae</taxon>
        <taxon>Rhynchosporeae</taxon>
        <taxon>Rhynchospora</taxon>
    </lineage>
</organism>
<dbReference type="InterPro" id="IPR004158">
    <property type="entry name" value="DUF247_pln"/>
</dbReference>
<dbReference type="AlphaFoldDB" id="A0AAV8GVW3"/>
<name>A0AAV8GVW3_9POAL</name>
<accession>A0AAV8GVW3</accession>
<keyword evidence="2" id="KW-1185">Reference proteome</keyword>
<dbReference type="EMBL" id="JAMFTS010000001">
    <property type="protein sequence ID" value="KAJ4809674.1"/>
    <property type="molecule type" value="Genomic_DNA"/>
</dbReference>
<dbReference type="Pfam" id="PF03140">
    <property type="entry name" value="DUF247"/>
    <property type="match status" value="1"/>
</dbReference>
<comment type="caution">
    <text evidence="1">The sequence shown here is derived from an EMBL/GenBank/DDBJ whole genome shotgun (WGS) entry which is preliminary data.</text>
</comment>
<proteinExistence type="predicted"/>